<evidence type="ECO:0000313" key="1">
    <source>
        <dbReference type="EMBL" id="KAH0813386.1"/>
    </source>
</evidence>
<name>A0A8J6HFV6_TENMO</name>
<proteinExistence type="predicted"/>
<comment type="caution">
    <text evidence="1">The sequence shown here is derived from an EMBL/GenBank/DDBJ whole genome shotgun (WGS) entry which is preliminary data.</text>
</comment>
<keyword evidence="2" id="KW-1185">Reference proteome</keyword>
<reference evidence="1" key="2">
    <citation type="submission" date="2021-08" db="EMBL/GenBank/DDBJ databases">
        <authorList>
            <person name="Eriksson T."/>
        </authorList>
    </citation>
    <scope>NUCLEOTIDE SEQUENCE</scope>
    <source>
        <strain evidence="1">Stoneville</strain>
        <tissue evidence="1">Whole head</tissue>
    </source>
</reference>
<dbReference type="AlphaFoldDB" id="A0A8J6HFV6"/>
<evidence type="ECO:0000313" key="2">
    <source>
        <dbReference type="Proteomes" id="UP000719412"/>
    </source>
</evidence>
<protein>
    <submittedName>
        <fullName evidence="1">Uncharacterized protein</fullName>
    </submittedName>
</protein>
<dbReference type="Proteomes" id="UP000719412">
    <property type="component" value="Unassembled WGS sequence"/>
</dbReference>
<accession>A0A8J6HFV6</accession>
<organism evidence="1 2">
    <name type="scientific">Tenebrio molitor</name>
    <name type="common">Yellow mealworm beetle</name>
    <dbReference type="NCBI Taxonomy" id="7067"/>
    <lineage>
        <taxon>Eukaryota</taxon>
        <taxon>Metazoa</taxon>
        <taxon>Ecdysozoa</taxon>
        <taxon>Arthropoda</taxon>
        <taxon>Hexapoda</taxon>
        <taxon>Insecta</taxon>
        <taxon>Pterygota</taxon>
        <taxon>Neoptera</taxon>
        <taxon>Endopterygota</taxon>
        <taxon>Coleoptera</taxon>
        <taxon>Polyphaga</taxon>
        <taxon>Cucujiformia</taxon>
        <taxon>Tenebrionidae</taxon>
        <taxon>Tenebrio</taxon>
    </lineage>
</organism>
<sequence>MVVTNYREIRADSPTLYRNNIREFPGRYFESRTLRCGGIKKNRSSAKIEDSVGDCRAGGCAASREERISSVAIGIRNHPRERIADPMVCTIWRCQVSAAAEEPEDFTVLPLSSDPSHLERERGSSIQLPYRTVREYRKVLLQNYR</sequence>
<gene>
    <name evidence="1" type="ORF">GEV33_009404</name>
</gene>
<reference evidence="1" key="1">
    <citation type="journal article" date="2020" name="J Insects Food Feed">
        <title>The yellow mealworm (Tenebrio molitor) genome: a resource for the emerging insects as food and feed industry.</title>
        <authorList>
            <person name="Eriksson T."/>
            <person name="Andere A."/>
            <person name="Kelstrup H."/>
            <person name="Emery V."/>
            <person name="Picard C."/>
        </authorList>
    </citation>
    <scope>NUCLEOTIDE SEQUENCE</scope>
    <source>
        <strain evidence="1">Stoneville</strain>
        <tissue evidence="1">Whole head</tissue>
    </source>
</reference>
<dbReference type="EMBL" id="JABDTM020025322">
    <property type="protein sequence ID" value="KAH0813386.1"/>
    <property type="molecule type" value="Genomic_DNA"/>
</dbReference>